<keyword evidence="3" id="KW-1185">Reference proteome</keyword>
<dbReference type="PANTHER" id="PTHR24148:SF73">
    <property type="entry name" value="HET DOMAIN PROTEIN (AFU_ORTHOLOGUE AFUA_8G01020)"/>
    <property type="match status" value="1"/>
</dbReference>
<dbReference type="AlphaFoldDB" id="A0AAD9YQJ5"/>
<evidence type="ECO:0000313" key="3">
    <source>
        <dbReference type="Proteomes" id="UP001281614"/>
    </source>
</evidence>
<organism evidence="2 3">
    <name type="scientific">Colletotrichum kahawae</name>
    <name type="common">Coffee berry disease fungus</name>
    <dbReference type="NCBI Taxonomy" id="34407"/>
    <lineage>
        <taxon>Eukaryota</taxon>
        <taxon>Fungi</taxon>
        <taxon>Dikarya</taxon>
        <taxon>Ascomycota</taxon>
        <taxon>Pezizomycotina</taxon>
        <taxon>Sordariomycetes</taxon>
        <taxon>Hypocreomycetidae</taxon>
        <taxon>Glomerellales</taxon>
        <taxon>Glomerellaceae</taxon>
        <taxon>Colletotrichum</taxon>
        <taxon>Colletotrichum gloeosporioides species complex</taxon>
    </lineage>
</organism>
<feature type="domain" description="Heterokaryon incompatibility" evidence="1">
    <location>
        <begin position="6"/>
        <end position="119"/>
    </location>
</feature>
<dbReference type="PANTHER" id="PTHR24148">
    <property type="entry name" value="ANKYRIN REPEAT DOMAIN-CONTAINING PROTEIN 39 HOMOLOG-RELATED"/>
    <property type="match status" value="1"/>
</dbReference>
<dbReference type="InterPro" id="IPR010730">
    <property type="entry name" value="HET"/>
</dbReference>
<comment type="caution">
    <text evidence="2">The sequence shown here is derived from an EMBL/GenBank/DDBJ whole genome shotgun (WGS) entry which is preliminary data.</text>
</comment>
<sequence>MGPKTQLHVTTSCAMALRRLRLAEATRTLWVDAICIDQSSVAERNHQMTLMTRIYHAASRVIVYLGEPALNDDSDAVMDWVQDLHAPSDRIERPIRPKQAAFQSFLGRRWFTRVWVMQEIRVAKAAIVICGGKTISWDAFRQVKHTFSYSFRHAEPLPYTVQSLTSTETFGRYSWKPSYPVLLLRLLERTRDFDATDARDKLFAILPLLDWETQQCLKANPDGLPSCQTQSSVEIIRVDYSRSTAEMFTQLSRVLIDAIGLDVL</sequence>
<dbReference type="EMBL" id="VYYT01000055">
    <property type="protein sequence ID" value="KAK2773589.1"/>
    <property type="molecule type" value="Genomic_DNA"/>
</dbReference>
<evidence type="ECO:0000259" key="1">
    <source>
        <dbReference type="Pfam" id="PF06985"/>
    </source>
</evidence>
<dbReference type="Pfam" id="PF06985">
    <property type="entry name" value="HET"/>
    <property type="match status" value="1"/>
</dbReference>
<reference evidence="2" key="1">
    <citation type="submission" date="2023-02" db="EMBL/GenBank/DDBJ databases">
        <title>Colletotrichum kahawae CIFC_Que2 genome sequencing and assembly.</title>
        <authorList>
            <person name="Baroncelli R."/>
        </authorList>
    </citation>
    <scope>NUCLEOTIDE SEQUENCE</scope>
    <source>
        <strain evidence="2">CIFC_Que2</strain>
    </source>
</reference>
<gene>
    <name evidence="2" type="ORF">CKAH01_13507</name>
</gene>
<protein>
    <submittedName>
        <fullName evidence="2">Heterokaryon incompatibility protein</fullName>
    </submittedName>
</protein>
<name>A0AAD9YQJ5_COLKA</name>
<accession>A0AAD9YQJ5</accession>
<evidence type="ECO:0000313" key="2">
    <source>
        <dbReference type="EMBL" id="KAK2773589.1"/>
    </source>
</evidence>
<dbReference type="InterPro" id="IPR052895">
    <property type="entry name" value="HetReg/Transcr_Mod"/>
</dbReference>
<dbReference type="Proteomes" id="UP001281614">
    <property type="component" value="Unassembled WGS sequence"/>
</dbReference>
<proteinExistence type="predicted"/>